<keyword evidence="2" id="KW-0472">Membrane</keyword>
<name>A0AA88I3Z4_ARTSF</name>
<keyword evidence="4" id="KW-1185">Reference proteome</keyword>
<feature type="compositionally biased region" description="Polar residues" evidence="1">
    <location>
        <begin position="92"/>
        <end position="101"/>
    </location>
</feature>
<feature type="region of interest" description="Disordered" evidence="1">
    <location>
        <begin position="79"/>
        <end position="101"/>
    </location>
</feature>
<protein>
    <submittedName>
        <fullName evidence="3">Uncharacterized protein</fullName>
    </submittedName>
</protein>
<organism evidence="3 4">
    <name type="scientific">Artemia franciscana</name>
    <name type="common">Brine shrimp</name>
    <name type="synonym">Artemia sanfranciscana</name>
    <dbReference type="NCBI Taxonomy" id="6661"/>
    <lineage>
        <taxon>Eukaryota</taxon>
        <taxon>Metazoa</taxon>
        <taxon>Ecdysozoa</taxon>
        <taxon>Arthropoda</taxon>
        <taxon>Crustacea</taxon>
        <taxon>Branchiopoda</taxon>
        <taxon>Anostraca</taxon>
        <taxon>Artemiidae</taxon>
        <taxon>Artemia</taxon>
    </lineage>
</organism>
<reference evidence="3" key="1">
    <citation type="submission" date="2023-07" db="EMBL/GenBank/DDBJ databases">
        <title>Chromosome-level genome assembly of Artemia franciscana.</title>
        <authorList>
            <person name="Jo E."/>
        </authorList>
    </citation>
    <scope>NUCLEOTIDE SEQUENCE</scope>
    <source>
        <tissue evidence="3">Whole body</tissue>
    </source>
</reference>
<evidence type="ECO:0000256" key="1">
    <source>
        <dbReference type="SAM" id="MobiDB-lite"/>
    </source>
</evidence>
<evidence type="ECO:0000256" key="2">
    <source>
        <dbReference type="SAM" id="Phobius"/>
    </source>
</evidence>
<accession>A0AA88I3Z4</accession>
<dbReference type="AlphaFoldDB" id="A0AA88I3Z4"/>
<keyword evidence="2" id="KW-1133">Transmembrane helix</keyword>
<feature type="transmembrane region" description="Helical" evidence="2">
    <location>
        <begin position="9"/>
        <end position="26"/>
    </location>
</feature>
<proteinExistence type="predicted"/>
<dbReference type="EMBL" id="JAVRJZ010000010">
    <property type="protein sequence ID" value="KAK2717766.1"/>
    <property type="molecule type" value="Genomic_DNA"/>
</dbReference>
<sequence length="101" mass="11656">MIYTITRGIFIYLGSVAAGLAMHFFLEEIGISADDILVRVVKELRQFRRRKEQTGKFFEEESSKYYSVQNKSMASYTTYKSKSTTEEDSSRIDSSTNTSPW</sequence>
<evidence type="ECO:0000313" key="4">
    <source>
        <dbReference type="Proteomes" id="UP001187531"/>
    </source>
</evidence>
<comment type="caution">
    <text evidence="3">The sequence shown here is derived from an EMBL/GenBank/DDBJ whole genome shotgun (WGS) entry which is preliminary data.</text>
</comment>
<keyword evidence="2" id="KW-0812">Transmembrane</keyword>
<gene>
    <name evidence="3" type="ORF">QYM36_006528</name>
</gene>
<evidence type="ECO:0000313" key="3">
    <source>
        <dbReference type="EMBL" id="KAK2717766.1"/>
    </source>
</evidence>
<dbReference type="Proteomes" id="UP001187531">
    <property type="component" value="Unassembled WGS sequence"/>
</dbReference>